<sequence length="60" mass="6578">MNMASSTGPAQPDHVERPEPGAREAREKDKEREHGKPDRDQDMPGADGPSQAKATDDTYD</sequence>
<protein>
    <submittedName>
        <fullName evidence="2">Uncharacterized protein</fullName>
    </submittedName>
</protein>
<dbReference type="Proteomes" id="UP000654108">
    <property type="component" value="Unassembled WGS sequence"/>
</dbReference>
<gene>
    <name evidence="2" type="ORF">IC608_00945</name>
</gene>
<keyword evidence="3" id="KW-1185">Reference proteome</keyword>
<evidence type="ECO:0000313" key="3">
    <source>
        <dbReference type="Proteomes" id="UP000654108"/>
    </source>
</evidence>
<proteinExistence type="predicted"/>
<reference evidence="2" key="1">
    <citation type="submission" date="2020-09" db="EMBL/GenBank/DDBJ databases">
        <title>Genome seq and assembly of Devosia sp.</title>
        <authorList>
            <person name="Chhetri G."/>
        </authorList>
    </citation>
    <scope>NUCLEOTIDE SEQUENCE</scope>
    <source>
        <strain evidence="2">PTR5</strain>
    </source>
</reference>
<evidence type="ECO:0000256" key="1">
    <source>
        <dbReference type="SAM" id="MobiDB-lite"/>
    </source>
</evidence>
<feature type="compositionally biased region" description="Basic and acidic residues" evidence="1">
    <location>
        <begin position="13"/>
        <end position="42"/>
    </location>
</feature>
<comment type="caution">
    <text evidence="2">The sequence shown here is derived from an EMBL/GenBank/DDBJ whole genome shotgun (WGS) entry which is preliminary data.</text>
</comment>
<name>A0A927FRH0_9HYPH</name>
<feature type="region of interest" description="Disordered" evidence="1">
    <location>
        <begin position="1"/>
        <end position="60"/>
    </location>
</feature>
<dbReference type="EMBL" id="JACYFU010000001">
    <property type="protein sequence ID" value="MBD8064042.1"/>
    <property type="molecule type" value="Genomic_DNA"/>
</dbReference>
<evidence type="ECO:0000313" key="2">
    <source>
        <dbReference type="EMBL" id="MBD8064042.1"/>
    </source>
</evidence>
<dbReference type="RefSeq" id="WP_191772164.1">
    <property type="nucleotide sequence ID" value="NZ_JACYFU010000001.1"/>
</dbReference>
<dbReference type="AlphaFoldDB" id="A0A927FRH0"/>
<accession>A0A927FRH0</accession>
<organism evidence="2 3">
    <name type="scientific">Devosia oryzisoli</name>
    <dbReference type="NCBI Taxonomy" id="2774138"/>
    <lineage>
        <taxon>Bacteria</taxon>
        <taxon>Pseudomonadati</taxon>
        <taxon>Pseudomonadota</taxon>
        <taxon>Alphaproteobacteria</taxon>
        <taxon>Hyphomicrobiales</taxon>
        <taxon>Devosiaceae</taxon>
        <taxon>Devosia</taxon>
    </lineage>
</organism>